<accession>A0A9D0YWT7</accession>
<proteinExistence type="predicted"/>
<reference evidence="2" key="1">
    <citation type="submission" date="2020-10" db="EMBL/GenBank/DDBJ databases">
        <authorList>
            <person name="Gilroy R."/>
        </authorList>
    </citation>
    <scope>NUCLEOTIDE SEQUENCE</scope>
    <source>
        <strain evidence="2">ChiHile30-977</strain>
    </source>
</reference>
<dbReference type="InterPro" id="IPR004095">
    <property type="entry name" value="TGS"/>
</dbReference>
<feature type="domain" description="TGS" evidence="1">
    <location>
        <begin position="1"/>
        <end position="60"/>
    </location>
</feature>
<keyword evidence="2" id="KW-0418">Kinase</keyword>
<dbReference type="PANTHER" id="PTHR10285">
    <property type="entry name" value="URIDINE KINASE"/>
    <property type="match status" value="1"/>
</dbReference>
<reference evidence="2" key="2">
    <citation type="journal article" date="2021" name="PeerJ">
        <title>Extensive microbial diversity within the chicken gut microbiome revealed by metagenomics and culture.</title>
        <authorList>
            <person name="Gilroy R."/>
            <person name="Ravi A."/>
            <person name="Getino M."/>
            <person name="Pursley I."/>
            <person name="Horton D.L."/>
            <person name="Alikhan N.F."/>
            <person name="Baker D."/>
            <person name="Gharbi K."/>
            <person name="Hall N."/>
            <person name="Watson M."/>
            <person name="Adriaenssens E.M."/>
            <person name="Foster-Nyarko E."/>
            <person name="Jarju S."/>
            <person name="Secka A."/>
            <person name="Antonio M."/>
            <person name="Oren A."/>
            <person name="Chaudhuri R.R."/>
            <person name="La Ragione R."/>
            <person name="Hildebrand F."/>
            <person name="Pallen M.J."/>
        </authorList>
    </citation>
    <scope>NUCLEOTIDE SEQUENCE</scope>
    <source>
        <strain evidence="2">ChiHile30-977</strain>
    </source>
</reference>
<dbReference type="Gene3D" id="3.40.50.300">
    <property type="entry name" value="P-loop containing nucleotide triphosphate hydrolases"/>
    <property type="match status" value="1"/>
</dbReference>
<dbReference type="Proteomes" id="UP000886819">
    <property type="component" value="Unassembled WGS sequence"/>
</dbReference>
<dbReference type="EMBL" id="DVFI01000099">
    <property type="protein sequence ID" value="HIQ63310.1"/>
    <property type="molecule type" value="Genomic_DNA"/>
</dbReference>
<dbReference type="Gene3D" id="3.30.980.10">
    <property type="entry name" value="Threonyl-trna Synthetase, Chain A, domain 2"/>
    <property type="match status" value="1"/>
</dbReference>
<dbReference type="CDD" id="cd02028">
    <property type="entry name" value="UMPK_like"/>
    <property type="match status" value="1"/>
</dbReference>
<protein>
    <submittedName>
        <fullName evidence="2">Nucleoside kinase</fullName>
    </submittedName>
</protein>
<dbReference type="InterPro" id="IPR018163">
    <property type="entry name" value="Thr/Ala-tRNA-synth_IIc_edit"/>
</dbReference>
<organism evidence="2 3">
    <name type="scientific">Candidatus Avichristensenella intestinipullorum</name>
    <dbReference type="NCBI Taxonomy" id="2840693"/>
    <lineage>
        <taxon>Bacteria</taxon>
        <taxon>Bacillati</taxon>
        <taxon>Bacillota</taxon>
        <taxon>Clostridia</taxon>
        <taxon>Candidatus Avichristensenella</taxon>
    </lineage>
</organism>
<sequence>MPRITIDGVSRAFPEGTQAGEMFDAAYPGRTPRPVAASVHGRIRPLNWAPEEDCTLTLIDYTHEEGRRVYERSLRFVFLLACRDVLPGVRVRIEHSVGYGLYIRMDTELTEQTVAAIEARMRALCARDLPFVRERWTRQRAIEHFRREGQDDKVRLLSYRPYAFFDLYACDGMYEYFYGDMLPSTGHVRTFALLSHAPGMVLQMPSPGAPDRVAPLVERPKMMQAFAQTAQWYDILGCQNAADLNDMIREGRLREFVRVNDALQEKSIAAIADAIVRRGARAVFIAGPSSSGKTTFTNRLAVQLRVNGLRPVMLSLDNYYKNLDEVPVDEDGAPDLECLESLDVPLFSAQLTALLRGETVEIPRFSFETNTRRPQGVPLHLEKDQPVLIEGIHGLNPKMTEAIPREYTYRIYVSALTTLNLDDHNRIRTTDVRLLRRLVRDYQFRHAPFEETLGMWPSVRRGEEKYIFPYQEEADTMFNSALAYELSVLKKYAYPFLTAIDERSPHFTAARRLVKFLNYFQAADVEGELAPTAILREFIGGCSFYLKPQ</sequence>
<dbReference type="InterPro" id="IPR006083">
    <property type="entry name" value="PRK/URK"/>
</dbReference>
<dbReference type="SUPFAM" id="SSF52540">
    <property type="entry name" value="P-loop containing nucleoside triphosphate hydrolases"/>
    <property type="match status" value="1"/>
</dbReference>
<keyword evidence="2" id="KW-0808">Transferase</keyword>
<gene>
    <name evidence="2" type="ORF">IAA66_06950</name>
</gene>
<dbReference type="PRINTS" id="PR00988">
    <property type="entry name" value="URIDINKINASE"/>
</dbReference>
<dbReference type="GO" id="GO:0016301">
    <property type="term" value="F:kinase activity"/>
    <property type="evidence" value="ECO:0007669"/>
    <property type="project" value="UniProtKB-KW"/>
</dbReference>
<dbReference type="Pfam" id="PF00485">
    <property type="entry name" value="PRK"/>
    <property type="match status" value="1"/>
</dbReference>
<evidence type="ECO:0000259" key="1">
    <source>
        <dbReference type="PROSITE" id="PS51880"/>
    </source>
</evidence>
<comment type="caution">
    <text evidence="2">The sequence shown here is derived from an EMBL/GenBank/DDBJ whole genome shotgun (WGS) entry which is preliminary data.</text>
</comment>
<dbReference type="SUPFAM" id="SSF55186">
    <property type="entry name" value="ThrRS/AlaRS common domain"/>
    <property type="match status" value="1"/>
</dbReference>
<name>A0A9D0YWT7_9FIRM</name>
<dbReference type="GO" id="GO:0005524">
    <property type="term" value="F:ATP binding"/>
    <property type="evidence" value="ECO:0007669"/>
    <property type="project" value="InterPro"/>
</dbReference>
<dbReference type="PROSITE" id="PS51880">
    <property type="entry name" value="TGS"/>
    <property type="match status" value="1"/>
</dbReference>
<dbReference type="InterPro" id="IPR027417">
    <property type="entry name" value="P-loop_NTPase"/>
</dbReference>
<dbReference type="AlphaFoldDB" id="A0A9D0YWT7"/>
<evidence type="ECO:0000313" key="3">
    <source>
        <dbReference type="Proteomes" id="UP000886819"/>
    </source>
</evidence>
<evidence type="ECO:0000313" key="2">
    <source>
        <dbReference type="EMBL" id="HIQ63310.1"/>
    </source>
</evidence>